<dbReference type="CDD" id="cd00081">
    <property type="entry name" value="Hint"/>
    <property type="match status" value="1"/>
</dbReference>
<dbReference type="InterPro" id="IPR003586">
    <property type="entry name" value="Hint_dom_C"/>
</dbReference>
<comment type="caution">
    <text evidence="3">The sequence shown here is derived from an EMBL/GenBank/DDBJ whole genome shotgun (WGS) entry which is preliminary data.</text>
</comment>
<dbReference type="SMART" id="SM00306">
    <property type="entry name" value="HintN"/>
    <property type="match status" value="1"/>
</dbReference>
<dbReference type="AlphaFoldDB" id="A0A162J890"/>
<dbReference type="RefSeq" id="WP_062680875.1">
    <property type="nucleotide sequence ID" value="NZ_CAXOVC010000002.1"/>
</dbReference>
<evidence type="ECO:0000259" key="2">
    <source>
        <dbReference type="SMART" id="SM00306"/>
    </source>
</evidence>
<dbReference type="Proteomes" id="UP000075816">
    <property type="component" value="Unassembled WGS sequence"/>
</dbReference>
<dbReference type="NCBIfam" id="TIGR01443">
    <property type="entry name" value="intein_Cterm"/>
    <property type="match status" value="1"/>
</dbReference>
<dbReference type="Gene3D" id="2.170.16.10">
    <property type="entry name" value="Hedgehog/Intein (Hint) domain"/>
    <property type="match status" value="1"/>
</dbReference>
<dbReference type="GO" id="GO:0016539">
    <property type="term" value="P:intein-mediated protein splicing"/>
    <property type="evidence" value="ECO:0007669"/>
    <property type="project" value="InterPro"/>
</dbReference>
<dbReference type="InterPro" id="IPR006141">
    <property type="entry name" value="Intein_N"/>
</dbReference>
<name>A0A162J890_9FUSO</name>
<dbReference type="Gene3D" id="3.40.50.300">
    <property type="entry name" value="P-loop containing nucleotide triphosphate hydrolases"/>
    <property type="match status" value="1"/>
</dbReference>
<dbReference type="InterPro" id="IPR027417">
    <property type="entry name" value="P-loop_NTPase"/>
</dbReference>
<proteinExistence type="predicted"/>
<evidence type="ECO:0000313" key="3">
    <source>
        <dbReference type="EMBL" id="KYL05320.1"/>
    </source>
</evidence>
<dbReference type="EMBL" id="LVEA01000001">
    <property type="protein sequence ID" value="KYL05320.1"/>
    <property type="molecule type" value="Genomic_DNA"/>
</dbReference>
<accession>A0A162J890</accession>
<dbReference type="InterPro" id="IPR036844">
    <property type="entry name" value="Hint_dom_sf"/>
</dbReference>
<dbReference type="InterPro" id="IPR030934">
    <property type="entry name" value="Intein_C"/>
</dbReference>
<dbReference type="InterPro" id="IPR003587">
    <property type="entry name" value="Hint_dom_N"/>
</dbReference>
<dbReference type="Pfam" id="PF03237">
    <property type="entry name" value="Terminase_6N"/>
    <property type="match status" value="1"/>
</dbReference>
<sequence>MKIKYEIADMCKHCIKRHLKQKGKWEVECIPVPKEMDATNSKNIPFYPIQKILNPQTYSLLSEEQKTDLQLHFNKLLWAKEFLGWTPTNMNREGFYQYYQKEFLLCSAKNRVMRFGRRLGKCVADDSLILTSTRGLVKAKNLKITDRLVTFDEKTGKMYYTKEWHIEDNGYKKCLKLVTESGKEDIVTTNHPYYSKEKTWVTASELKIGDKIATPVYYHKLNTDRFNENPILYAFLGQKAAKNESISYHIFKTSIGNISSYVDALLQEKQTFSNWFFVQQLKHLMQRIGLKYKIVSVGRKYRIEIYGLHNTNEEYVFEKIAKIEPVGNQHTLAITIPKTHTFITNDIITHNTEVMSVDAIHYAINNPGSRIMIIGPFLNLITEIFDRLENLLSSSNSAFAGEYSRKKTPFEKITLKNGSVIKGFTTSTDGNSMRGQSADRIYLDEAAYLPEEAFKAFMAFKMDNQDVSFSAASTPNSLETKFKDWCKSDPSWKDFHYPSSVLPNFAERDEKELRASLTEIGYLTEVEAEFVEGSDRVFKTEDLKKASSEYDYVDFRAELQNPTAWKIAIGTDYNSFKNGVQICVLGLSPFIAGTKPFKILKTVSLTKESTNGITKDLQTETVETIIQLFNDFEADYVYSDEGYGGMQNEMLSKYFFEIGKQNVFKAVDFNAAYPVTDFHTGNTINKRKKVMMVTFLQRRFEQGEITISTKMEKPEQNGSLYHQLLYYHIDRWDNKGQPIFAGADHKIDALMLANFAMIENLNELFNPTTGTFAVAISNIQSYLNAGVTPPPELYGKNMEIGVNSLSGVKLTTTMSVAKRRYDIGGSSNGGFFDSI</sequence>
<gene>
    <name evidence="3" type="ORF">A2J07_00865</name>
</gene>
<evidence type="ECO:0000259" key="1">
    <source>
        <dbReference type="SMART" id="SM00305"/>
    </source>
</evidence>
<dbReference type="Pfam" id="PF14890">
    <property type="entry name" value="Intein_splicing"/>
    <property type="match status" value="1"/>
</dbReference>
<organism evidence="3 4">
    <name type="scientific">Fusobacterium necrophorum subsp. funduliforme</name>
    <dbReference type="NCBI Taxonomy" id="143387"/>
    <lineage>
        <taxon>Bacteria</taxon>
        <taxon>Fusobacteriati</taxon>
        <taxon>Fusobacteriota</taxon>
        <taxon>Fusobacteriia</taxon>
        <taxon>Fusobacteriales</taxon>
        <taxon>Fusobacteriaceae</taxon>
        <taxon>Fusobacterium</taxon>
    </lineage>
</organism>
<dbReference type="SMART" id="SM00305">
    <property type="entry name" value="HintC"/>
    <property type="match status" value="1"/>
</dbReference>
<dbReference type="SUPFAM" id="SSF51294">
    <property type="entry name" value="Hedgehog/intein (Hint) domain"/>
    <property type="match status" value="1"/>
</dbReference>
<dbReference type="PROSITE" id="PS50817">
    <property type="entry name" value="INTEIN_N_TER"/>
    <property type="match status" value="1"/>
</dbReference>
<feature type="domain" description="Hint" evidence="2">
    <location>
        <begin position="120"/>
        <end position="216"/>
    </location>
</feature>
<reference evidence="3 4" key="1">
    <citation type="submission" date="2016-03" db="EMBL/GenBank/DDBJ databases">
        <title>Comparative genomics of human isolates of Fusobacterium necrophorum.</title>
        <authorList>
            <person name="Jensen A."/>
            <person name="Bank S."/>
            <person name="Andersen P.S."/>
            <person name="Kristensen L.H."/>
            <person name="Prag J."/>
        </authorList>
    </citation>
    <scope>NUCLEOTIDE SEQUENCE [LARGE SCALE GENOMIC DNA]</scope>
    <source>
        <strain evidence="3 4">LS_1264</strain>
    </source>
</reference>
<feature type="domain" description="Hint" evidence="1">
    <location>
        <begin position="312"/>
        <end position="357"/>
    </location>
</feature>
<evidence type="ECO:0000313" key="4">
    <source>
        <dbReference type="Proteomes" id="UP000075816"/>
    </source>
</evidence>
<protein>
    <submittedName>
        <fullName evidence="3">Uncharacterized protein</fullName>
    </submittedName>
</protein>